<protein>
    <submittedName>
        <fullName evidence="1">Uncharacterized protein</fullName>
    </submittedName>
</protein>
<organism evidence="1 2">
    <name type="scientific">Brachionus plicatilis</name>
    <name type="common">Marine rotifer</name>
    <name type="synonym">Brachionus muelleri</name>
    <dbReference type="NCBI Taxonomy" id="10195"/>
    <lineage>
        <taxon>Eukaryota</taxon>
        <taxon>Metazoa</taxon>
        <taxon>Spiralia</taxon>
        <taxon>Gnathifera</taxon>
        <taxon>Rotifera</taxon>
        <taxon>Eurotatoria</taxon>
        <taxon>Monogononta</taxon>
        <taxon>Pseudotrocha</taxon>
        <taxon>Ploima</taxon>
        <taxon>Brachionidae</taxon>
        <taxon>Brachionus</taxon>
    </lineage>
</organism>
<dbReference type="AlphaFoldDB" id="A0A3M7RJH5"/>
<evidence type="ECO:0000313" key="1">
    <source>
        <dbReference type="EMBL" id="RNA23634.1"/>
    </source>
</evidence>
<proteinExistence type="predicted"/>
<gene>
    <name evidence="1" type="ORF">BpHYR1_015527</name>
</gene>
<dbReference type="EMBL" id="REGN01003246">
    <property type="protein sequence ID" value="RNA23634.1"/>
    <property type="molecule type" value="Genomic_DNA"/>
</dbReference>
<keyword evidence="2" id="KW-1185">Reference proteome</keyword>
<evidence type="ECO:0000313" key="2">
    <source>
        <dbReference type="Proteomes" id="UP000276133"/>
    </source>
</evidence>
<comment type="caution">
    <text evidence="1">The sequence shown here is derived from an EMBL/GenBank/DDBJ whole genome shotgun (WGS) entry which is preliminary data.</text>
</comment>
<sequence>MRWSLELRIKLKANNLNVMKLIYHINFKIYLPFVPSEAVSEILWVLRIFVLGVLSVELVC</sequence>
<name>A0A3M7RJH5_BRAPC</name>
<reference evidence="1 2" key="1">
    <citation type="journal article" date="2018" name="Sci. Rep.">
        <title>Genomic signatures of local adaptation to the degree of environmental predictability in rotifers.</title>
        <authorList>
            <person name="Franch-Gras L."/>
            <person name="Hahn C."/>
            <person name="Garcia-Roger E.M."/>
            <person name="Carmona M.J."/>
            <person name="Serra M."/>
            <person name="Gomez A."/>
        </authorList>
    </citation>
    <scope>NUCLEOTIDE SEQUENCE [LARGE SCALE GENOMIC DNA]</scope>
    <source>
        <strain evidence="1">HYR1</strain>
    </source>
</reference>
<accession>A0A3M7RJH5</accession>
<dbReference type="Proteomes" id="UP000276133">
    <property type="component" value="Unassembled WGS sequence"/>
</dbReference>